<gene>
    <name evidence="3" type="ORF">OLEA9_A013438</name>
</gene>
<evidence type="ECO:0000313" key="3">
    <source>
        <dbReference type="EMBL" id="CAA2991852.1"/>
    </source>
</evidence>
<comment type="caution">
    <text evidence="3">The sequence shown here is derived from an EMBL/GenBank/DDBJ whole genome shotgun (WGS) entry which is preliminary data.</text>
</comment>
<feature type="region of interest" description="Disordered" evidence="1">
    <location>
        <begin position="258"/>
        <end position="295"/>
    </location>
</feature>
<sequence length="374" mass="40155">MSCLWTVIFLSFIFLNLSEAEHKNELHSAVVVGTVYCDTCFHQDFSKAIHFISGASVAVECEVSGSRPGFRQEVKTNEHGEFKVNLPFSVSKHVKKIRGCSVKLISSGEPFCAVAATATSSSLHLKSRKEGTRIYSAGFFTFKPLKQPELCDQKPVIKDSKELDSEKSLISNPNDPTFAPPIQDPPSDPPALGQILTPLPPLPQLPNLPPLPGMPNSPPAVPRKQTTPKDSTIASELVDKKVADSFFFPPNPFNPPSILPPNPLLPPPSILPPNPLLPPPSILPPNPFQPSPSILPPIFPSPPPSIFPPILPTPSPPSFKFPPLIPGLTPSPPPPSPTFPFVPLPPFPFQPTPGFPGPGVPPADVHSPSKTTSP</sequence>
<feature type="signal peptide" evidence="2">
    <location>
        <begin position="1"/>
        <end position="20"/>
    </location>
</feature>
<keyword evidence="2" id="KW-0732">Signal</keyword>
<dbReference type="PANTHER" id="PTHR47273:SF4">
    <property type="entry name" value="EXPRESSED PROTEIN"/>
    <property type="match status" value="1"/>
</dbReference>
<dbReference type="EMBL" id="CACTIH010005429">
    <property type="protein sequence ID" value="CAA2991852.1"/>
    <property type="molecule type" value="Genomic_DNA"/>
</dbReference>
<name>A0A8S0SJL8_OLEEU</name>
<feature type="region of interest" description="Disordered" evidence="1">
    <location>
        <begin position="321"/>
        <end position="374"/>
    </location>
</feature>
<evidence type="ECO:0000313" key="4">
    <source>
        <dbReference type="Proteomes" id="UP000594638"/>
    </source>
</evidence>
<evidence type="ECO:0000256" key="2">
    <source>
        <dbReference type="SAM" id="SignalP"/>
    </source>
</evidence>
<dbReference type="PANTHER" id="PTHR47273">
    <property type="entry name" value="EXPRESSED PROTEIN"/>
    <property type="match status" value="1"/>
</dbReference>
<organism evidence="3 4">
    <name type="scientific">Olea europaea subsp. europaea</name>
    <dbReference type="NCBI Taxonomy" id="158383"/>
    <lineage>
        <taxon>Eukaryota</taxon>
        <taxon>Viridiplantae</taxon>
        <taxon>Streptophyta</taxon>
        <taxon>Embryophyta</taxon>
        <taxon>Tracheophyta</taxon>
        <taxon>Spermatophyta</taxon>
        <taxon>Magnoliopsida</taxon>
        <taxon>eudicotyledons</taxon>
        <taxon>Gunneridae</taxon>
        <taxon>Pentapetalae</taxon>
        <taxon>asterids</taxon>
        <taxon>lamiids</taxon>
        <taxon>Lamiales</taxon>
        <taxon>Oleaceae</taxon>
        <taxon>Oleeae</taxon>
        <taxon>Olea</taxon>
    </lineage>
</organism>
<dbReference type="OrthoDB" id="1935547at2759"/>
<dbReference type="Proteomes" id="UP000594638">
    <property type="component" value="Unassembled WGS sequence"/>
</dbReference>
<dbReference type="AlphaFoldDB" id="A0A8S0SJL8"/>
<feature type="compositionally biased region" description="Pro residues" evidence="1">
    <location>
        <begin position="178"/>
        <end position="189"/>
    </location>
</feature>
<accession>A0A8S0SJL8</accession>
<protein>
    <submittedName>
        <fullName evidence="3">Uncharacterized protein</fullName>
    </submittedName>
</protein>
<feature type="region of interest" description="Disordered" evidence="1">
    <location>
        <begin position="161"/>
        <end position="231"/>
    </location>
</feature>
<dbReference type="Pfam" id="PF01190">
    <property type="entry name" value="Pollen_Ole_e_1"/>
    <property type="match status" value="1"/>
</dbReference>
<feature type="compositionally biased region" description="Pro residues" evidence="1">
    <location>
        <begin position="198"/>
        <end position="221"/>
    </location>
</feature>
<proteinExistence type="predicted"/>
<reference evidence="3 4" key="1">
    <citation type="submission" date="2019-12" db="EMBL/GenBank/DDBJ databases">
        <authorList>
            <person name="Alioto T."/>
            <person name="Alioto T."/>
            <person name="Gomez Garrido J."/>
        </authorList>
    </citation>
    <scope>NUCLEOTIDE SEQUENCE [LARGE SCALE GENOMIC DNA]</scope>
</reference>
<keyword evidence="4" id="KW-1185">Reference proteome</keyword>
<feature type="chain" id="PRO_5035750029" evidence="2">
    <location>
        <begin position="21"/>
        <end position="374"/>
    </location>
</feature>
<dbReference type="Gramene" id="OE9A013438T1">
    <property type="protein sequence ID" value="OE9A013438C1"/>
    <property type="gene ID" value="OE9A013438"/>
</dbReference>
<evidence type="ECO:0000256" key="1">
    <source>
        <dbReference type="SAM" id="MobiDB-lite"/>
    </source>
</evidence>
<feature type="compositionally biased region" description="Pro residues" evidence="1">
    <location>
        <begin position="321"/>
        <end position="361"/>
    </location>
</feature>